<evidence type="ECO:0000256" key="2">
    <source>
        <dbReference type="ARBA" id="ARBA00022475"/>
    </source>
</evidence>
<evidence type="ECO:0000256" key="9">
    <source>
        <dbReference type="ARBA" id="ARBA00023065"/>
    </source>
</evidence>
<evidence type="ECO:0000256" key="6">
    <source>
        <dbReference type="ARBA" id="ARBA00022840"/>
    </source>
</evidence>
<keyword evidence="3 11" id="KW-0633">Potassium transport</keyword>
<dbReference type="PANTHER" id="PTHR30042:SF2">
    <property type="entry name" value="POTASSIUM-TRANSPORTING ATPASE KDPC SUBUNIT"/>
    <property type="match status" value="1"/>
</dbReference>
<evidence type="ECO:0000256" key="4">
    <source>
        <dbReference type="ARBA" id="ARBA00022692"/>
    </source>
</evidence>
<evidence type="ECO:0000256" key="3">
    <source>
        <dbReference type="ARBA" id="ARBA00022538"/>
    </source>
</evidence>
<protein>
    <recommendedName>
        <fullName evidence="11">Potassium-transporting ATPase KdpC subunit</fullName>
    </recommendedName>
    <alternativeName>
        <fullName evidence="11">ATP phosphohydrolase [potassium-transporting] C chain</fullName>
    </alternativeName>
    <alternativeName>
        <fullName evidence="11">Potassium-binding and translocating subunit C</fullName>
    </alternativeName>
    <alternativeName>
        <fullName evidence="11">Potassium-translocating ATPase C chain</fullName>
    </alternativeName>
</protein>
<keyword evidence="2 11" id="KW-1003">Cell membrane</keyword>
<evidence type="ECO:0000313" key="12">
    <source>
        <dbReference type="EMBL" id="SPF40979.1"/>
    </source>
</evidence>
<accession>A0A2U3KMU4</accession>
<organism evidence="12 13">
    <name type="scientific">Candidatus Sulfotelmatobacter kueseliae</name>
    <dbReference type="NCBI Taxonomy" id="2042962"/>
    <lineage>
        <taxon>Bacteria</taxon>
        <taxon>Pseudomonadati</taxon>
        <taxon>Acidobacteriota</taxon>
        <taxon>Terriglobia</taxon>
        <taxon>Terriglobales</taxon>
        <taxon>Candidatus Korobacteraceae</taxon>
        <taxon>Candidatus Sulfotelmatobacter</taxon>
    </lineage>
</organism>
<keyword evidence="8 11" id="KW-1133">Transmembrane helix</keyword>
<keyword evidence="12" id="KW-0378">Hydrolase</keyword>
<evidence type="ECO:0000256" key="7">
    <source>
        <dbReference type="ARBA" id="ARBA00022958"/>
    </source>
</evidence>
<dbReference type="InterPro" id="IPR003820">
    <property type="entry name" value="KdpC"/>
</dbReference>
<dbReference type="GO" id="GO:0005886">
    <property type="term" value="C:plasma membrane"/>
    <property type="evidence" value="ECO:0007669"/>
    <property type="project" value="UniProtKB-SubCell"/>
</dbReference>
<evidence type="ECO:0000256" key="10">
    <source>
        <dbReference type="ARBA" id="ARBA00023136"/>
    </source>
</evidence>
<evidence type="ECO:0000256" key="8">
    <source>
        <dbReference type="ARBA" id="ARBA00022989"/>
    </source>
</evidence>
<evidence type="ECO:0000313" key="13">
    <source>
        <dbReference type="Proteomes" id="UP000238701"/>
    </source>
</evidence>
<keyword evidence="10 11" id="KW-0472">Membrane</keyword>
<comment type="subcellular location">
    <subcellularLocation>
        <location evidence="11">Cell membrane</location>
        <topology evidence="11">Single-pass membrane protein</topology>
    </subcellularLocation>
</comment>
<dbReference type="GO" id="GO:0005524">
    <property type="term" value="F:ATP binding"/>
    <property type="evidence" value="ECO:0007669"/>
    <property type="project" value="UniProtKB-UniRule"/>
</dbReference>
<dbReference type="Proteomes" id="UP000238701">
    <property type="component" value="Unassembled WGS sequence"/>
</dbReference>
<dbReference type="NCBIfam" id="NF001454">
    <property type="entry name" value="PRK00315.1"/>
    <property type="match status" value="1"/>
</dbReference>
<sequence>MKKHLMTAFLMTIATTILLGLIYPLVITGLARVLFPNKANGQIIYRNGEAIGSRIIAQPFTAAKYFHPRPSAAGNGYDAANSGGTNLGPTNQKLIDRVRADAATLQQENPSQPVPVDLITTSASGLDPEISPAGAEFQIPRVARERGFPESKIRELVQKHTHPRDLGLLGEPRVNVLELNLALDELGRKR</sequence>
<keyword evidence="4 11" id="KW-0812">Transmembrane</keyword>
<dbReference type="AlphaFoldDB" id="A0A2U3KMU4"/>
<keyword evidence="1 11" id="KW-0813">Transport</keyword>
<gene>
    <name evidence="11 12" type="primary">kdpC</name>
    <name evidence="12" type="ORF">SBA1_340020</name>
</gene>
<dbReference type="EMBL" id="OMOD01000127">
    <property type="protein sequence ID" value="SPF40979.1"/>
    <property type="molecule type" value="Genomic_DNA"/>
</dbReference>
<evidence type="ECO:0000256" key="1">
    <source>
        <dbReference type="ARBA" id="ARBA00022448"/>
    </source>
</evidence>
<dbReference type="PIRSF" id="PIRSF001296">
    <property type="entry name" value="K_ATPase_KdpC"/>
    <property type="match status" value="1"/>
</dbReference>
<evidence type="ECO:0000256" key="5">
    <source>
        <dbReference type="ARBA" id="ARBA00022741"/>
    </source>
</evidence>
<dbReference type="PANTHER" id="PTHR30042">
    <property type="entry name" value="POTASSIUM-TRANSPORTING ATPASE C CHAIN"/>
    <property type="match status" value="1"/>
</dbReference>
<comment type="similarity">
    <text evidence="11">Belongs to the KdpC family.</text>
</comment>
<dbReference type="Pfam" id="PF02669">
    <property type="entry name" value="KdpC"/>
    <property type="match status" value="1"/>
</dbReference>
<dbReference type="GO" id="GO:0008556">
    <property type="term" value="F:P-type potassium transmembrane transporter activity"/>
    <property type="evidence" value="ECO:0007669"/>
    <property type="project" value="InterPro"/>
</dbReference>
<reference evidence="13" key="1">
    <citation type="submission" date="2018-02" db="EMBL/GenBank/DDBJ databases">
        <authorList>
            <person name="Hausmann B."/>
        </authorList>
    </citation>
    <scope>NUCLEOTIDE SEQUENCE [LARGE SCALE GENOMIC DNA]</scope>
    <source>
        <strain evidence="13">Peat soil MAG SbA1</strain>
    </source>
</reference>
<dbReference type="GO" id="GO:0016787">
    <property type="term" value="F:hydrolase activity"/>
    <property type="evidence" value="ECO:0007669"/>
    <property type="project" value="UniProtKB-KW"/>
</dbReference>
<keyword evidence="9 11" id="KW-0406">Ion transport</keyword>
<keyword evidence="5 11" id="KW-0547">Nucleotide-binding</keyword>
<comment type="subunit">
    <text evidence="11">The system is composed of three essential subunits: KdpA, KdpB and KdpC.</text>
</comment>
<dbReference type="NCBIfam" id="TIGR00681">
    <property type="entry name" value="kdpC"/>
    <property type="match status" value="1"/>
</dbReference>
<evidence type="ECO:0000256" key="11">
    <source>
        <dbReference type="HAMAP-Rule" id="MF_00276"/>
    </source>
</evidence>
<dbReference type="HAMAP" id="MF_00276">
    <property type="entry name" value="KdpC"/>
    <property type="match status" value="1"/>
</dbReference>
<dbReference type="OrthoDB" id="9809491at2"/>
<keyword evidence="7 11" id="KW-0630">Potassium</keyword>
<name>A0A2U3KMU4_9BACT</name>
<keyword evidence="6 11" id="KW-0067">ATP-binding</keyword>
<proteinExistence type="inferred from homology"/>
<comment type="function">
    <text evidence="11">Part of the high-affinity ATP-driven potassium transport (or Kdp) system, which catalyzes the hydrolysis of ATP coupled with the electrogenic transport of potassium into the cytoplasm. This subunit acts as a catalytic chaperone that increases the ATP-binding affinity of the ATP-hydrolyzing subunit KdpB by the formation of a transient KdpB/KdpC/ATP ternary complex.</text>
</comment>